<dbReference type="SUPFAM" id="SSF52540">
    <property type="entry name" value="P-loop containing nucleoside triphosphate hydrolases"/>
    <property type="match status" value="1"/>
</dbReference>
<evidence type="ECO:0008006" key="4">
    <source>
        <dbReference type="Google" id="ProtNLM"/>
    </source>
</evidence>
<dbReference type="RefSeq" id="WP_188772184.1">
    <property type="nucleotide sequence ID" value="NZ_BMHK01000020.1"/>
</dbReference>
<evidence type="ECO:0000313" key="2">
    <source>
        <dbReference type="EMBL" id="GGC07882.1"/>
    </source>
</evidence>
<sequence>MSDHTFKWQKPRGARLSQPSNRRLPGLDPGWLHEIHAGEDDQAAALAFVLASVRGETLLVARRSSRRPAPILCGEGLAMLGFAPEQLVLVDAGDELELLRAGLDAARCPGVGTVLLETRGRFAGYDLTASRRLALAAERTRARVIVLRIDTKPRPSAARTGWSVASAPSVPWEAGAPGWPAIEVELLRRRDGPAGGRWRLEWDAGRGAFREPSDETEIPGTVVALPLLRAGAADGRTIDPRAA</sequence>
<gene>
    <name evidence="2" type="ORF">GCM10011494_28150</name>
</gene>
<dbReference type="EMBL" id="BMHK01000020">
    <property type="protein sequence ID" value="GGC07882.1"/>
    <property type="molecule type" value="Genomic_DNA"/>
</dbReference>
<organism evidence="2 3">
    <name type="scientific">Novosphingobium endophyticum</name>
    <dbReference type="NCBI Taxonomy" id="1955250"/>
    <lineage>
        <taxon>Bacteria</taxon>
        <taxon>Pseudomonadati</taxon>
        <taxon>Pseudomonadota</taxon>
        <taxon>Alphaproteobacteria</taxon>
        <taxon>Sphingomonadales</taxon>
        <taxon>Sphingomonadaceae</taxon>
        <taxon>Novosphingobium</taxon>
    </lineage>
</organism>
<dbReference type="Proteomes" id="UP000608154">
    <property type="component" value="Unassembled WGS sequence"/>
</dbReference>
<evidence type="ECO:0000313" key="3">
    <source>
        <dbReference type="Proteomes" id="UP000608154"/>
    </source>
</evidence>
<dbReference type="Gene3D" id="3.40.50.300">
    <property type="entry name" value="P-loop containing nucleotide triphosphate hydrolases"/>
    <property type="match status" value="1"/>
</dbReference>
<evidence type="ECO:0000256" key="1">
    <source>
        <dbReference type="SAM" id="MobiDB-lite"/>
    </source>
</evidence>
<comment type="caution">
    <text evidence="2">The sequence shown here is derived from an EMBL/GenBank/DDBJ whole genome shotgun (WGS) entry which is preliminary data.</text>
</comment>
<proteinExistence type="predicted"/>
<accession>A0A916X5D9</accession>
<keyword evidence="3" id="KW-1185">Reference proteome</keyword>
<dbReference type="InterPro" id="IPR027417">
    <property type="entry name" value="P-loop_NTPase"/>
</dbReference>
<reference evidence="2" key="2">
    <citation type="submission" date="2020-09" db="EMBL/GenBank/DDBJ databases">
        <authorList>
            <person name="Sun Q."/>
            <person name="Zhou Y."/>
        </authorList>
    </citation>
    <scope>NUCLEOTIDE SEQUENCE</scope>
    <source>
        <strain evidence="2">CGMCC 1.15095</strain>
    </source>
</reference>
<feature type="region of interest" description="Disordered" evidence="1">
    <location>
        <begin position="1"/>
        <end position="23"/>
    </location>
</feature>
<name>A0A916X5D9_9SPHN</name>
<protein>
    <recommendedName>
        <fullName evidence="4">Protein ImuA</fullName>
    </recommendedName>
</protein>
<dbReference type="AlphaFoldDB" id="A0A916X5D9"/>
<reference evidence="2" key="1">
    <citation type="journal article" date="2014" name="Int. J. Syst. Evol. Microbiol.">
        <title>Complete genome sequence of Corynebacterium casei LMG S-19264T (=DSM 44701T), isolated from a smear-ripened cheese.</title>
        <authorList>
            <consortium name="US DOE Joint Genome Institute (JGI-PGF)"/>
            <person name="Walter F."/>
            <person name="Albersmeier A."/>
            <person name="Kalinowski J."/>
            <person name="Ruckert C."/>
        </authorList>
    </citation>
    <scope>NUCLEOTIDE SEQUENCE</scope>
    <source>
        <strain evidence="2">CGMCC 1.15095</strain>
    </source>
</reference>